<keyword evidence="4" id="KW-0479">Metal-binding</keyword>
<comment type="catalytic activity">
    <reaction evidence="12">
        <text>O-phospho-L-seryl-[protein] + H2O = L-seryl-[protein] + phosphate</text>
        <dbReference type="Rhea" id="RHEA:20629"/>
        <dbReference type="Rhea" id="RHEA-COMP:9863"/>
        <dbReference type="Rhea" id="RHEA-COMP:11604"/>
        <dbReference type="ChEBI" id="CHEBI:15377"/>
        <dbReference type="ChEBI" id="CHEBI:29999"/>
        <dbReference type="ChEBI" id="CHEBI:43474"/>
        <dbReference type="ChEBI" id="CHEBI:83421"/>
        <dbReference type="EC" id="3.1.3.16"/>
    </reaction>
</comment>
<dbReference type="InterPro" id="IPR036457">
    <property type="entry name" value="PPM-type-like_dom_sf"/>
</dbReference>
<dbReference type="Gene3D" id="3.30.450.40">
    <property type="match status" value="2"/>
</dbReference>
<dbReference type="Proteomes" id="UP000238312">
    <property type="component" value="Unassembled WGS sequence"/>
</dbReference>
<dbReference type="Pfam" id="PF07228">
    <property type="entry name" value="SpoIIE"/>
    <property type="match status" value="1"/>
</dbReference>
<dbReference type="GO" id="GO:0004722">
    <property type="term" value="F:protein serine/threonine phosphatase activity"/>
    <property type="evidence" value="ECO:0007669"/>
    <property type="project" value="UniProtKB-EC"/>
</dbReference>
<dbReference type="InterPro" id="IPR029016">
    <property type="entry name" value="GAF-like_dom_sf"/>
</dbReference>
<comment type="caution">
    <text evidence="17">The sequence shown here is derived from an EMBL/GenBank/DDBJ whole genome shotgun (WGS) entry which is preliminary data.</text>
</comment>
<reference evidence="17 18" key="1">
    <citation type="submission" date="2018-03" db="EMBL/GenBank/DDBJ databases">
        <title>Genomic Encyclopedia of Type Strains, Phase III (KMG-III): the genomes of soil and plant-associated and newly described type strains.</title>
        <authorList>
            <person name="Whitman W."/>
        </authorList>
    </citation>
    <scope>NUCLEOTIDE SEQUENCE [LARGE SCALE GENOMIC DNA]</scope>
    <source>
        <strain evidence="17 18">CGMCC 4.7104</strain>
    </source>
</reference>
<keyword evidence="8" id="KW-0067">ATP-binding</keyword>
<evidence type="ECO:0000256" key="12">
    <source>
        <dbReference type="ARBA" id="ARBA00047761"/>
    </source>
</evidence>
<gene>
    <name evidence="17" type="ORF">B0I32_124133</name>
</gene>
<evidence type="ECO:0000256" key="8">
    <source>
        <dbReference type="ARBA" id="ARBA00022840"/>
    </source>
</evidence>
<dbReference type="Pfam" id="PF08448">
    <property type="entry name" value="PAS_4"/>
    <property type="match status" value="1"/>
</dbReference>
<evidence type="ECO:0000256" key="14">
    <source>
        <dbReference type="ARBA" id="ARBA00075117"/>
    </source>
</evidence>
<dbReference type="SUPFAM" id="SSF55785">
    <property type="entry name" value="PYP-like sensor domain (PAS domain)"/>
    <property type="match status" value="1"/>
</dbReference>
<evidence type="ECO:0000256" key="5">
    <source>
        <dbReference type="ARBA" id="ARBA00022741"/>
    </source>
</evidence>
<proteinExistence type="predicted"/>
<name>A0A2T0MKJ0_9ACTN</name>
<dbReference type="InterPro" id="IPR000014">
    <property type="entry name" value="PAS"/>
</dbReference>
<dbReference type="GO" id="GO:0046872">
    <property type="term" value="F:metal ion binding"/>
    <property type="evidence" value="ECO:0007669"/>
    <property type="project" value="UniProtKB-KW"/>
</dbReference>
<dbReference type="SMART" id="SM00091">
    <property type="entry name" value="PAS"/>
    <property type="match status" value="1"/>
</dbReference>
<keyword evidence="2" id="KW-0597">Phosphoprotein</keyword>
<dbReference type="RefSeq" id="WP_106249692.1">
    <property type="nucleotide sequence ID" value="NZ_JBFAIB010000021.1"/>
</dbReference>
<dbReference type="EC" id="3.1.3.16" evidence="1"/>
<evidence type="ECO:0000256" key="9">
    <source>
        <dbReference type="ARBA" id="ARBA00022842"/>
    </source>
</evidence>
<keyword evidence="18" id="KW-1185">Reference proteome</keyword>
<dbReference type="Gene3D" id="3.30.450.20">
    <property type="entry name" value="PAS domain"/>
    <property type="match status" value="1"/>
</dbReference>
<dbReference type="Pfam" id="PF13185">
    <property type="entry name" value="GAF_2"/>
    <property type="match status" value="1"/>
</dbReference>
<dbReference type="GO" id="GO:0016301">
    <property type="term" value="F:kinase activity"/>
    <property type="evidence" value="ECO:0007669"/>
    <property type="project" value="UniProtKB-KW"/>
</dbReference>
<dbReference type="InterPro" id="IPR003018">
    <property type="entry name" value="GAF"/>
</dbReference>
<dbReference type="FunFam" id="3.60.40.10:FF:000005">
    <property type="entry name" value="Serine/threonine protein phosphatase"/>
    <property type="match status" value="1"/>
</dbReference>
<keyword evidence="6" id="KW-0418">Kinase</keyword>
<evidence type="ECO:0000256" key="11">
    <source>
        <dbReference type="ARBA" id="ARBA00023211"/>
    </source>
</evidence>
<dbReference type="InterPro" id="IPR013656">
    <property type="entry name" value="PAS_4"/>
</dbReference>
<keyword evidence="3" id="KW-0808">Transferase</keyword>
<keyword evidence="9" id="KW-0460">Magnesium</keyword>
<evidence type="ECO:0000259" key="16">
    <source>
        <dbReference type="PROSITE" id="PS50112"/>
    </source>
</evidence>
<evidence type="ECO:0000256" key="1">
    <source>
        <dbReference type="ARBA" id="ARBA00013081"/>
    </source>
</evidence>
<evidence type="ECO:0000256" key="3">
    <source>
        <dbReference type="ARBA" id="ARBA00022679"/>
    </source>
</evidence>
<dbReference type="SUPFAM" id="SSF81606">
    <property type="entry name" value="PP2C-like"/>
    <property type="match status" value="1"/>
</dbReference>
<dbReference type="PROSITE" id="PS50112">
    <property type="entry name" value="PAS"/>
    <property type="match status" value="1"/>
</dbReference>
<dbReference type="SMART" id="SM00331">
    <property type="entry name" value="PP2C_SIG"/>
    <property type="match status" value="1"/>
</dbReference>
<dbReference type="GO" id="GO:0005524">
    <property type="term" value="F:ATP binding"/>
    <property type="evidence" value="ECO:0007669"/>
    <property type="project" value="UniProtKB-KW"/>
</dbReference>
<organism evidence="17 18">
    <name type="scientific">Nonomuraea fuscirosea</name>
    <dbReference type="NCBI Taxonomy" id="1291556"/>
    <lineage>
        <taxon>Bacteria</taxon>
        <taxon>Bacillati</taxon>
        <taxon>Actinomycetota</taxon>
        <taxon>Actinomycetes</taxon>
        <taxon>Streptosporangiales</taxon>
        <taxon>Streptosporangiaceae</taxon>
        <taxon>Nonomuraea</taxon>
    </lineage>
</organism>
<dbReference type="InterPro" id="IPR035965">
    <property type="entry name" value="PAS-like_dom_sf"/>
</dbReference>
<evidence type="ECO:0000256" key="13">
    <source>
        <dbReference type="ARBA" id="ARBA00056274"/>
    </source>
</evidence>
<keyword evidence="11" id="KW-0464">Manganese</keyword>
<evidence type="ECO:0000256" key="15">
    <source>
        <dbReference type="ARBA" id="ARBA00081350"/>
    </source>
</evidence>
<accession>A0A2T0MKJ0</accession>
<dbReference type="SUPFAM" id="SSF55781">
    <property type="entry name" value="GAF domain-like"/>
    <property type="match status" value="2"/>
</dbReference>
<dbReference type="EMBL" id="PVNG01000024">
    <property type="protein sequence ID" value="PRX58145.1"/>
    <property type="molecule type" value="Genomic_DNA"/>
</dbReference>
<evidence type="ECO:0000256" key="7">
    <source>
        <dbReference type="ARBA" id="ARBA00022801"/>
    </source>
</evidence>
<protein>
    <recommendedName>
        <fullName evidence="1">protein-serine/threonine phosphatase</fullName>
        <ecNumber evidence="1">3.1.3.16</ecNumber>
    </recommendedName>
    <alternativeName>
        <fullName evidence="15">Protein-serine/threonine phosphatase</fullName>
    </alternativeName>
    <alternativeName>
        <fullName evidence="14">Serine/threonine-protein kinase</fullName>
    </alternativeName>
</protein>
<evidence type="ECO:0000256" key="6">
    <source>
        <dbReference type="ARBA" id="ARBA00022777"/>
    </source>
</evidence>
<dbReference type="Gene3D" id="3.60.40.10">
    <property type="entry name" value="PPM-type phosphatase domain"/>
    <property type="match status" value="1"/>
</dbReference>
<evidence type="ECO:0000313" key="17">
    <source>
        <dbReference type="EMBL" id="PRX58145.1"/>
    </source>
</evidence>
<dbReference type="PANTHER" id="PTHR43156:SF2">
    <property type="entry name" value="STAGE II SPORULATION PROTEIN E"/>
    <property type="match status" value="1"/>
</dbReference>
<keyword evidence="10" id="KW-0904">Protein phosphatase</keyword>
<keyword evidence="5" id="KW-0547">Nucleotide-binding</keyword>
<evidence type="ECO:0000256" key="2">
    <source>
        <dbReference type="ARBA" id="ARBA00022553"/>
    </source>
</evidence>
<evidence type="ECO:0000313" key="18">
    <source>
        <dbReference type="Proteomes" id="UP000238312"/>
    </source>
</evidence>
<dbReference type="PANTHER" id="PTHR43156">
    <property type="entry name" value="STAGE II SPORULATION PROTEIN E-RELATED"/>
    <property type="match status" value="1"/>
</dbReference>
<feature type="domain" description="PAS" evidence="16">
    <location>
        <begin position="191"/>
        <end position="236"/>
    </location>
</feature>
<keyword evidence="7" id="KW-0378">Hydrolase</keyword>
<sequence length="704" mass="75445">MPASEVAAHGAANDSSRLDELLIGSVTGTGAHVGAVYVLDRSGKLLRMVTEVGLPSPIARSFARIRMTEAMPISVAVREQRFIWITGREHLAREFPGVALSLPYQFAAALAPVCAGDTVVGGFFLLWPAGRVTELDPGQIAVISDTCARLGELIKRAAERGRPITAGSQPRVLGPRPALEADPRADLVALELVNRLPEGFCGLDVDGCVTLISAQASDLLDLRPSDVVGKRLWEVLPWLGDPAYEDRYRAAVVGRRTTRFVARDPEGRRLTFELCPGLSGLTVRITPAPVPGGSELEPAEGVPPPRMIAVHDILRLATSLARAMTAQEVIDQVADHIMPVYDIQALAILTGKGGRLRVVASRGYSRRAVEEFDERRAIPPAQGDAQTPAFFRSWEELRETYPDAVRSDDMSAWAFLPLITSSRPIGTCVLAYDRPHEFSIDERASLTALAGLIAQAFERARLYDVKHQLAQCLQSSLLPRTLPRLPGLDVAARYVPATPGMDIGGDFYDLIRLSDTKVAAVIGDVQGHDVTAAALMGQVRTAVRAHATAGASPGEVLAHTNRLLTELAPDRFTSCLYVAFDLDRHTACLASAGHPPPVLGRPGVPGQVVETSPGLLLGIDPDAEYVTADVPLPPDSVMILYTDGLIEEPGLDLGDCIAALAAGFTPSPRRPLHALADSLIAQAGVERRTDDIALLLVRDDLARG</sequence>
<dbReference type="OrthoDB" id="118142at2"/>
<dbReference type="InterPro" id="IPR001932">
    <property type="entry name" value="PPM-type_phosphatase-like_dom"/>
</dbReference>
<evidence type="ECO:0000256" key="10">
    <source>
        <dbReference type="ARBA" id="ARBA00022912"/>
    </source>
</evidence>
<comment type="function">
    <text evidence="13">Primarily acts as an independent SigF regulator that is sensitive to the osmosensory signal, mediating the cross talk of PknD with the SigF regulon. Possesses both phosphatase and kinase activities. The kinase domain functions as a classic anti-sigma factor-like kinase to phosphorylate the anti-anti-sigma factor domain at the canonical regulatory site, and the phosphatase domain antagonizes this activity.</text>
</comment>
<dbReference type="InterPro" id="IPR052016">
    <property type="entry name" value="Bact_Sigma-Reg"/>
</dbReference>
<dbReference type="CDD" id="cd00130">
    <property type="entry name" value="PAS"/>
    <property type="match status" value="1"/>
</dbReference>
<dbReference type="AlphaFoldDB" id="A0A2T0MKJ0"/>
<evidence type="ECO:0000256" key="4">
    <source>
        <dbReference type="ARBA" id="ARBA00022723"/>
    </source>
</evidence>